<proteinExistence type="predicted"/>
<protein>
    <submittedName>
        <fullName evidence="3">Phosphatase</fullName>
    </submittedName>
</protein>
<keyword evidence="1" id="KW-1133">Transmembrane helix</keyword>
<dbReference type="SUPFAM" id="SSF48317">
    <property type="entry name" value="Acid phosphatase/Vanadium-dependent haloperoxidase"/>
    <property type="match status" value="1"/>
</dbReference>
<evidence type="ECO:0000313" key="4">
    <source>
        <dbReference type="Proteomes" id="UP001246372"/>
    </source>
</evidence>
<organism evidence="3 4">
    <name type="scientific">Roseateles aquae</name>
    <dbReference type="NCBI Taxonomy" id="3077235"/>
    <lineage>
        <taxon>Bacteria</taxon>
        <taxon>Pseudomonadati</taxon>
        <taxon>Pseudomonadota</taxon>
        <taxon>Betaproteobacteria</taxon>
        <taxon>Burkholderiales</taxon>
        <taxon>Sphaerotilaceae</taxon>
        <taxon>Roseateles</taxon>
    </lineage>
</organism>
<keyword evidence="1" id="KW-0812">Transmembrane</keyword>
<feature type="transmembrane region" description="Helical" evidence="1">
    <location>
        <begin position="20"/>
        <end position="38"/>
    </location>
</feature>
<dbReference type="EMBL" id="JAVXZY010000010">
    <property type="protein sequence ID" value="MDT9001629.1"/>
    <property type="molecule type" value="Genomic_DNA"/>
</dbReference>
<gene>
    <name evidence="3" type="ORF">RQP53_20295</name>
</gene>
<keyword evidence="4" id="KW-1185">Reference proteome</keyword>
<accession>A0ABU3PGF8</accession>
<comment type="caution">
    <text evidence="3">The sequence shown here is derived from an EMBL/GenBank/DDBJ whole genome shotgun (WGS) entry which is preliminary data.</text>
</comment>
<feature type="domain" description="Phosphatidic acid phosphatase type 2/haloperoxidase" evidence="2">
    <location>
        <begin position="26"/>
        <end position="151"/>
    </location>
</feature>
<feature type="transmembrane region" description="Helical" evidence="1">
    <location>
        <begin position="136"/>
        <end position="154"/>
    </location>
</feature>
<feature type="transmembrane region" description="Helical" evidence="1">
    <location>
        <begin position="110"/>
        <end position="130"/>
    </location>
</feature>
<dbReference type="Proteomes" id="UP001246372">
    <property type="component" value="Unassembled WGS sequence"/>
</dbReference>
<dbReference type="InterPro" id="IPR000326">
    <property type="entry name" value="PAP2/HPO"/>
</dbReference>
<name>A0ABU3PGF8_9BURK</name>
<feature type="transmembrane region" description="Helical" evidence="1">
    <location>
        <begin position="50"/>
        <end position="76"/>
    </location>
</feature>
<dbReference type="SMART" id="SM00014">
    <property type="entry name" value="acidPPc"/>
    <property type="match status" value="1"/>
</dbReference>
<dbReference type="RefSeq" id="WP_315652513.1">
    <property type="nucleotide sequence ID" value="NZ_JAVXZY010000010.1"/>
</dbReference>
<evidence type="ECO:0000256" key="1">
    <source>
        <dbReference type="SAM" id="Phobius"/>
    </source>
</evidence>
<feature type="transmembrane region" description="Helical" evidence="1">
    <location>
        <begin position="82"/>
        <end position="103"/>
    </location>
</feature>
<feature type="transmembrane region" description="Helical" evidence="1">
    <location>
        <begin position="161"/>
        <end position="180"/>
    </location>
</feature>
<dbReference type="Gene3D" id="1.20.144.10">
    <property type="entry name" value="Phosphatidic acid phosphatase type 2/haloperoxidase"/>
    <property type="match status" value="1"/>
</dbReference>
<reference evidence="3" key="1">
    <citation type="submission" date="2023-09" db="EMBL/GenBank/DDBJ databases">
        <title>Paucibacter sp. APW11 Genome sequencing and assembly.</title>
        <authorList>
            <person name="Kim I."/>
        </authorList>
    </citation>
    <scope>NUCLEOTIDE SEQUENCE</scope>
    <source>
        <strain evidence="3">APW11</strain>
    </source>
</reference>
<sequence length="219" mass="22928">MFETLHSPSALFWPLLTRLGEAQILLPLSLVAALWLGLRAGQAALARRWMLALAAAVALTTLSKLAFMGWGLGIAALDFTGFSGHSMFAAATLPMLASVASLGRRGHGQAAWLGLGLAALVAVSRVQVSAHSPSEALAGFALGALASLYALRLAGPSSLRVPLWLPLGVLAMLISLPFAAPRSRTHDWVTALSLQLSGRSQAFTRADLHRLNAAPVQPV</sequence>
<evidence type="ECO:0000313" key="3">
    <source>
        <dbReference type="EMBL" id="MDT9001629.1"/>
    </source>
</evidence>
<evidence type="ECO:0000259" key="2">
    <source>
        <dbReference type="SMART" id="SM00014"/>
    </source>
</evidence>
<keyword evidence="1" id="KW-0472">Membrane</keyword>
<dbReference type="InterPro" id="IPR036938">
    <property type="entry name" value="PAP2/HPO_sf"/>
</dbReference>